<name>A0A2T4HMS8_9SPHN</name>
<accession>A0A2T4HMS8</accession>
<gene>
    <name evidence="1" type="ORF">CV103_19070</name>
</gene>
<dbReference type="InterPro" id="IPR038056">
    <property type="entry name" value="YjbR-like_sf"/>
</dbReference>
<organism evidence="1 2">
    <name type="scientific">Edaphosphingomonas fennica</name>
    <dbReference type="NCBI Taxonomy" id="114404"/>
    <lineage>
        <taxon>Bacteria</taxon>
        <taxon>Pseudomonadati</taxon>
        <taxon>Pseudomonadota</taxon>
        <taxon>Alphaproteobacteria</taxon>
        <taxon>Sphingomonadales</taxon>
        <taxon>Rhizorhabdaceae</taxon>
        <taxon>Edaphosphingomonas</taxon>
    </lineage>
</organism>
<sequence length="122" mass="13464">MNAAAPLERISAICLALPEAGTRLSHGAHGFHVAGKKMFAYFADHGHHGAPVSIMVKTSGREEQEMLIEADPGLYYWPAYIGVSGWIGIRLDGDGEPDWDHIEDRVRQSYRLAAPKRLARLV</sequence>
<evidence type="ECO:0000313" key="2">
    <source>
        <dbReference type="Proteomes" id="UP000241206"/>
    </source>
</evidence>
<reference evidence="1 2" key="1">
    <citation type="submission" date="2017-11" db="EMBL/GenBank/DDBJ databases">
        <title>Sphingomonas oleivorans sp. nov., isolated from oil-contaminated soil.</title>
        <authorList>
            <person name="Wang L."/>
            <person name="Chen L."/>
        </authorList>
    </citation>
    <scope>NUCLEOTIDE SEQUENCE [LARGE SCALE GENOMIC DNA]</scope>
    <source>
        <strain evidence="1 2">K101</strain>
    </source>
</reference>
<comment type="caution">
    <text evidence="1">The sequence shown here is derived from an EMBL/GenBank/DDBJ whole genome shotgun (WGS) entry which is preliminary data.</text>
</comment>
<evidence type="ECO:0000313" key="1">
    <source>
        <dbReference type="EMBL" id="PTD17105.1"/>
    </source>
</evidence>
<dbReference type="InterPro" id="IPR058532">
    <property type="entry name" value="YjbR/MT2646/Rv2570-like"/>
</dbReference>
<evidence type="ECO:0008006" key="3">
    <source>
        <dbReference type="Google" id="ProtNLM"/>
    </source>
</evidence>
<proteinExistence type="predicted"/>
<keyword evidence="2" id="KW-1185">Reference proteome</keyword>
<dbReference type="AlphaFoldDB" id="A0A2T4HMS8"/>
<dbReference type="EMBL" id="PHHF01000076">
    <property type="protein sequence ID" value="PTD17105.1"/>
    <property type="molecule type" value="Genomic_DNA"/>
</dbReference>
<protein>
    <recommendedName>
        <fullName evidence="3">Phosphoribosylglycinamide formyltransferase</fullName>
    </recommendedName>
</protein>
<dbReference type="SUPFAM" id="SSF142906">
    <property type="entry name" value="YjbR-like"/>
    <property type="match status" value="1"/>
</dbReference>
<dbReference type="Gene3D" id="3.90.1150.30">
    <property type="match status" value="1"/>
</dbReference>
<dbReference type="Proteomes" id="UP000241206">
    <property type="component" value="Unassembled WGS sequence"/>
</dbReference>
<dbReference type="RefSeq" id="WP_107395808.1">
    <property type="nucleotide sequence ID" value="NZ_PHHF01000076.1"/>
</dbReference>
<dbReference type="Pfam" id="PF04237">
    <property type="entry name" value="YjbR"/>
    <property type="match status" value="1"/>
</dbReference>